<sequence>MLEDSPSRQVDRCLVASVCPKANAGPDRRVKVACHRDTTVMVALRVAVETKMLSKEGQFASAVPVWVCVVSEIADPPPIVNFVLLCPPCPRTEIAASASSLLEDKRDRFLVSKGKLLILHVALYADSSVHLWGPSRLRQVEVPRAQPSSKSTRHRCRLCKHSTKPLARLTTGKRQDAPSRLGTGWTGLAFSIYLQASNWPSAAPHKDQGRGN</sequence>
<protein>
    <submittedName>
        <fullName evidence="1">Uncharacterized protein</fullName>
    </submittedName>
</protein>
<organism evidence="1 2">
    <name type="scientific">Lasiosphaeris hirsuta</name>
    <dbReference type="NCBI Taxonomy" id="260670"/>
    <lineage>
        <taxon>Eukaryota</taxon>
        <taxon>Fungi</taxon>
        <taxon>Dikarya</taxon>
        <taxon>Ascomycota</taxon>
        <taxon>Pezizomycotina</taxon>
        <taxon>Sordariomycetes</taxon>
        <taxon>Sordariomycetidae</taxon>
        <taxon>Sordariales</taxon>
        <taxon>Lasiosphaeriaceae</taxon>
        <taxon>Lasiosphaeris</taxon>
    </lineage>
</organism>
<evidence type="ECO:0000313" key="1">
    <source>
        <dbReference type="EMBL" id="KAK0731425.1"/>
    </source>
</evidence>
<evidence type="ECO:0000313" key="2">
    <source>
        <dbReference type="Proteomes" id="UP001172102"/>
    </source>
</evidence>
<comment type="caution">
    <text evidence="1">The sequence shown here is derived from an EMBL/GenBank/DDBJ whole genome shotgun (WGS) entry which is preliminary data.</text>
</comment>
<accession>A0AA40BBZ1</accession>
<proteinExistence type="predicted"/>
<dbReference type="Proteomes" id="UP001172102">
    <property type="component" value="Unassembled WGS sequence"/>
</dbReference>
<gene>
    <name evidence="1" type="ORF">B0H67DRAFT_72899</name>
</gene>
<keyword evidence="2" id="KW-1185">Reference proteome</keyword>
<reference evidence="1" key="1">
    <citation type="submission" date="2023-06" db="EMBL/GenBank/DDBJ databases">
        <title>Genome-scale phylogeny and comparative genomics of the fungal order Sordariales.</title>
        <authorList>
            <consortium name="Lawrence Berkeley National Laboratory"/>
            <person name="Hensen N."/>
            <person name="Bonometti L."/>
            <person name="Westerberg I."/>
            <person name="Brannstrom I.O."/>
            <person name="Guillou S."/>
            <person name="Cros-Aarteil S."/>
            <person name="Calhoun S."/>
            <person name="Haridas S."/>
            <person name="Kuo A."/>
            <person name="Mondo S."/>
            <person name="Pangilinan J."/>
            <person name="Riley R."/>
            <person name="Labutti K."/>
            <person name="Andreopoulos B."/>
            <person name="Lipzen A."/>
            <person name="Chen C."/>
            <person name="Yanf M."/>
            <person name="Daum C."/>
            <person name="Ng V."/>
            <person name="Clum A."/>
            <person name="Steindorff A."/>
            <person name="Ohm R."/>
            <person name="Martin F."/>
            <person name="Silar P."/>
            <person name="Natvig D."/>
            <person name="Lalanne C."/>
            <person name="Gautier V."/>
            <person name="Ament-Velasquez S.L."/>
            <person name="Kruys A."/>
            <person name="Hutchinson M.I."/>
            <person name="Powell A.J."/>
            <person name="Barry K."/>
            <person name="Miller A.N."/>
            <person name="Grigoriev I.V."/>
            <person name="Debuchy R."/>
            <person name="Gladieux P."/>
            <person name="Thoren M.H."/>
            <person name="Johannesson H."/>
        </authorList>
    </citation>
    <scope>NUCLEOTIDE SEQUENCE</scope>
    <source>
        <strain evidence="1">SMH4607-1</strain>
    </source>
</reference>
<name>A0AA40BBZ1_9PEZI</name>
<dbReference type="EMBL" id="JAUKUA010000001">
    <property type="protein sequence ID" value="KAK0731425.1"/>
    <property type="molecule type" value="Genomic_DNA"/>
</dbReference>
<dbReference type="AlphaFoldDB" id="A0AA40BBZ1"/>